<comment type="pathway">
    <text evidence="3">Carbohydrate metabolism; galactose metabolism.</text>
</comment>
<comment type="similarity">
    <text evidence="10">In the C-terminal section; belongs to the aldose epimerase family.</text>
</comment>
<organism evidence="15">
    <name type="scientific">Melampsora larici-populina (strain 98AG31 / pathotype 3-4-7)</name>
    <name type="common">Poplar leaf rust fungus</name>
    <dbReference type="NCBI Taxonomy" id="747676"/>
    <lineage>
        <taxon>Eukaryota</taxon>
        <taxon>Fungi</taxon>
        <taxon>Dikarya</taxon>
        <taxon>Basidiomycota</taxon>
        <taxon>Pucciniomycotina</taxon>
        <taxon>Pucciniomycetes</taxon>
        <taxon>Pucciniales</taxon>
        <taxon>Melampsoraceae</taxon>
        <taxon>Melampsora</taxon>
    </lineage>
</organism>
<dbReference type="NCBIfam" id="TIGR01179">
    <property type="entry name" value="galE"/>
    <property type="match status" value="1"/>
</dbReference>
<keyword evidence="7" id="KW-0413">Isomerase</keyword>
<comment type="cofactor">
    <cofactor evidence="2">
        <name>NAD(+)</name>
        <dbReference type="ChEBI" id="CHEBI:57540"/>
    </cofactor>
</comment>
<keyword evidence="6" id="KW-0119">Carbohydrate metabolism</keyword>
<dbReference type="GO" id="GO:0005829">
    <property type="term" value="C:cytosol"/>
    <property type="evidence" value="ECO:0007669"/>
    <property type="project" value="TreeGrafter"/>
</dbReference>
<evidence type="ECO:0000256" key="2">
    <source>
        <dbReference type="ARBA" id="ARBA00001911"/>
    </source>
</evidence>
<evidence type="ECO:0000313" key="15">
    <source>
        <dbReference type="Proteomes" id="UP000001072"/>
    </source>
</evidence>
<dbReference type="OrthoDB" id="9402762at2759"/>
<evidence type="ECO:0000256" key="11">
    <source>
        <dbReference type="SAM" id="MobiDB-lite"/>
    </source>
</evidence>
<comment type="similarity">
    <text evidence="9">In the N-terminal section; belongs to the NAD(P)-dependent epimerase/dehydratase family.</text>
</comment>
<evidence type="ECO:0000313" key="14">
    <source>
        <dbReference type="EMBL" id="EGG13219.1"/>
    </source>
</evidence>
<evidence type="ECO:0000256" key="8">
    <source>
        <dbReference type="ARBA" id="ARBA00037676"/>
    </source>
</evidence>
<sequence>MLISPQSTRPSLRSKQDQTTNTCRRSYQLNQNIPRSISIKKQITERNQLPFILVTGATGYIGSHVILELLRTKKYQIIAIDNLSNSSLSSILKIKSLCKEESNLLRFHQIDLRDQTSLLNLFKFYRKKSIPTQTHDHHHHYLNSNQNVIHQSLIQHVIHFAALKSVSTSHLEPENYYQTNVIGTETLIKIMKSESIQSLIFSSSAVVYGKRLNHQVLKESDCLIDPIKGANEENHQRVMSPYGYSKLRCEEIVHSATLDGKLKAVILRYSNPSGNDPSGLIGDSPKQPENLIPIVCEVLTGKRDHLCIYGDKFNTQDGTGVRDFIHVQDLAKGHLAALHSLEQQNQHKFKEDCRTYNLSTGKGTSVKEVINCLEIISGFKIKTIIKPPRLGDLDKVICDSNKAFRELNWKSEKTIFDMARDMWTFCLKNPNGLN</sequence>
<evidence type="ECO:0000256" key="5">
    <source>
        <dbReference type="ARBA" id="ARBA00023027"/>
    </source>
</evidence>
<evidence type="ECO:0000259" key="13">
    <source>
        <dbReference type="Pfam" id="PF16363"/>
    </source>
</evidence>
<comment type="pathway">
    <text evidence="4">Carbohydrate metabolism; hexose metabolism.</text>
</comment>
<feature type="domain" description="NAD(P)-binding" evidence="13">
    <location>
        <begin position="53"/>
        <end position="126"/>
    </location>
</feature>
<dbReference type="HOGENOM" id="CLU_007383_1_10_1"/>
<dbReference type="PANTHER" id="PTHR43725">
    <property type="entry name" value="UDP-GLUCOSE 4-EPIMERASE"/>
    <property type="match status" value="1"/>
</dbReference>
<dbReference type="InterPro" id="IPR036291">
    <property type="entry name" value="NAD(P)-bd_dom_sf"/>
</dbReference>
<dbReference type="GO" id="GO:0003978">
    <property type="term" value="F:UDP-glucose 4-epimerase activity"/>
    <property type="evidence" value="ECO:0007669"/>
    <property type="project" value="UniProtKB-EC"/>
</dbReference>
<keyword evidence="6" id="KW-0299">Galactose metabolism</keyword>
<evidence type="ECO:0000256" key="9">
    <source>
        <dbReference type="ARBA" id="ARBA00037955"/>
    </source>
</evidence>
<evidence type="ECO:0000256" key="1">
    <source>
        <dbReference type="ARBA" id="ARBA00000083"/>
    </source>
</evidence>
<feature type="region of interest" description="Disordered" evidence="11">
    <location>
        <begin position="1"/>
        <end position="21"/>
    </location>
</feature>
<name>F4R374_MELLP</name>
<dbReference type="InParanoid" id="F4R374"/>
<comment type="catalytic activity">
    <reaction evidence="1">
        <text>UDP-alpha-D-glucose = UDP-alpha-D-galactose</text>
        <dbReference type="Rhea" id="RHEA:22168"/>
        <dbReference type="ChEBI" id="CHEBI:58885"/>
        <dbReference type="ChEBI" id="CHEBI:66914"/>
        <dbReference type="EC" id="5.1.3.2"/>
    </reaction>
</comment>
<evidence type="ECO:0000256" key="3">
    <source>
        <dbReference type="ARBA" id="ARBA00004947"/>
    </source>
</evidence>
<gene>
    <name evidence="14" type="ORF">MELLADRAFT_46295</name>
</gene>
<reference evidence="15" key="1">
    <citation type="journal article" date="2011" name="Proc. Natl. Acad. Sci. U.S.A.">
        <title>Obligate biotrophy features unraveled by the genomic analysis of rust fungi.</title>
        <authorList>
            <person name="Duplessis S."/>
            <person name="Cuomo C.A."/>
            <person name="Lin Y.-C."/>
            <person name="Aerts A."/>
            <person name="Tisserant E."/>
            <person name="Veneault-Fourrey C."/>
            <person name="Joly D.L."/>
            <person name="Hacquard S."/>
            <person name="Amselem J."/>
            <person name="Cantarel B.L."/>
            <person name="Chiu R."/>
            <person name="Coutinho P.M."/>
            <person name="Feau N."/>
            <person name="Field M."/>
            <person name="Frey P."/>
            <person name="Gelhaye E."/>
            <person name="Goldberg J."/>
            <person name="Grabherr M.G."/>
            <person name="Kodira C.D."/>
            <person name="Kohler A."/>
            <person name="Kuees U."/>
            <person name="Lindquist E.A."/>
            <person name="Lucas S.M."/>
            <person name="Mago R."/>
            <person name="Mauceli E."/>
            <person name="Morin E."/>
            <person name="Murat C."/>
            <person name="Pangilinan J.L."/>
            <person name="Park R."/>
            <person name="Pearson M."/>
            <person name="Quesneville H."/>
            <person name="Rouhier N."/>
            <person name="Sakthikumar S."/>
            <person name="Salamov A.A."/>
            <person name="Schmutz J."/>
            <person name="Selles B."/>
            <person name="Shapiro H."/>
            <person name="Tanguay P."/>
            <person name="Tuskan G.A."/>
            <person name="Henrissat B."/>
            <person name="Van de Peer Y."/>
            <person name="Rouze P."/>
            <person name="Ellis J.G."/>
            <person name="Dodds P.N."/>
            <person name="Schein J.E."/>
            <person name="Zhong S."/>
            <person name="Hamelin R.C."/>
            <person name="Grigoriev I.V."/>
            <person name="Szabo L.J."/>
            <person name="Martin F."/>
        </authorList>
    </citation>
    <scope>NUCLEOTIDE SEQUENCE [LARGE SCALE GENOMIC DNA]</scope>
    <source>
        <strain evidence="15">98AG31 / pathotype 3-4-7</strain>
    </source>
</reference>
<dbReference type="Gene3D" id="3.90.25.10">
    <property type="entry name" value="UDP-galactose 4-epimerase, domain 1"/>
    <property type="match status" value="1"/>
</dbReference>
<dbReference type="GO" id="GO:0006012">
    <property type="term" value="P:galactose metabolic process"/>
    <property type="evidence" value="ECO:0007669"/>
    <property type="project" value="UniProtKB-KW"/>
</dbReference>
<dbReference type="InterPro" id="IPR005886">
    <property type="entry name" value="UDP_G4E"/>
</dbReference>
<dbReference type="Proteomes" id="UP000001072">
    <property type="component" value="Unassembled WGS sequence"/>
</dbReference>
<evidence type="ECO:0000256" key="4">
    <source>
        <dbReference type="ARBA" id="ARBA00005028"/>
    </source>
</evidence>
<evidence type="ECO:0000256" key="10">
    <source>
        <dbReference type="ARBA" id="ARBA00038238"/>
    </source>
</evidence>
<dbReference type="KEGG" id="mlr:MELLADRAFT_46295"/>
<evidence type="ECO:0008006" key="16">
    <source>
        <dbReference type="Google" id="ProtNLM"/>
    </source>
</evidence>
<dbReference type="InterPro" id="IPR016040">
    <property type="entry name" value="NAD(P)-bd_dom"/>
</dbReference>
<dbReference type="PANTHER" id="PTHR43725:SF47">
    <property type="entry name" value="UDP-GLUCOSE 4-EPIMERASE"/>
    <property type="match status" value="1"/>
</dbReference>
<dbReference type="AlphaFoldDB" id="F4R374"/>
<dbReference type="SUPFAM" id="SSF51735">
    <property type="entry name" value="NAD(P)-binding Rossmann-fold domains"/>
    <property type="match status" value="1"/>
</dbReference>
<dbReference type="Pfam" id="PF01370">
    <property type="entry name" value="Epimerase"/>
    <property type="match status" value="1"/>
</dbReference>
<dbReference type="VEuPathDB" id="FungiDB:MELLADRAFT_46295"/>
<keyword evidence="5" id="KW-0520">NAD</keyword>
<dbReference type="STRING" id="747676.F4R374"/>
<proteinExistence type="inferred from homology"/>
<dbReference type="InterPro" id="IPR001509">
    <property type="entry name" value="Epimerase_deHydtase"/>
</dbReference>
<evidence type="ECO:0000259" key="12">
    <source>
        <dbReference type="Pfam" id="PF01370"/>
    </source>
</evidence>
<dbReference type="RefSeq" id="XP_007404157.1">
    <property type="nucleotide sequence ID" value="XM_007404095.1"/>
</dbReference>
<dbReference type="GeneID" id="18928325"/>
<dbReference type="EMBL" id="GL883090">
    <property type="protein sequence ID" value="EGG13219.1"/>
    <property type="molecule type" value="Genomic_DNA"/>
</dbReference>
<evidence type="ECO:0000256" key="7">
    <source>
        <dbReference type="ARBA" id="ARBA00023235"/>
    </source>
</evidence>
<dbReference type="Gene3D" id="3.40.50.720">
    <property type="entry name" value="NAD(P)-binding Rossmann-like Domain"/>
    <property type="match status" value="1"/>
</dbReference>
<comment type="function">
    <text evidence="8">Mutarotase converts alpha-aldose to the beta-anomer. It is active on D-glucose, L-arabinose, D-xylose, D-galactose, maltose and lactose.</text>
</comment>
<keyword evidence="15" id="KW-1185">Reference proteome</keyword>
<dbReference type="Pfam" id="PF16363">
    <property type="entry name" value="GDP_Man_Dehyd"/>
    <property type="match status" value="1"/>
</dbReference>
<evidence type="ECO:0000256" key="6">
    <source>
        <dbReference type="ARBA" id="ARBA00023144"/>
    </source>
</evidence>
<protein>
    <recommendedName>
        <fullName evidence="16">NAD(P)-binding domain-containing protein</fullName>
    </recommendedName>
</protein>
<feature type="domain" description="NAD-dependent epimerase/dehydratase" evidence="12">
    <location>
        <begin position="145"/>
        <end position="344"/>
    </location>
</feature>
<dbReference type="eggNOG" id="KOG1371">
    <property type="taxonomic scope" value="Eukaryota"/>
</dbReference>
<accession>F4R374</accession>